<sequence length="79" mass="8994">MAVVHDHTVSNRILLATFDKNWIRKKVKDGHVVYLSTANKATIELLVSGEKQTIKRRFTKGSKVVVVNGTFHFPPHIRL</sequence>
<protein>
    <submittedName>
        <fullName evidence="1">Uncharacterized protein</fullName>
    </submittedName>
</protein>
<gene>
    <name evidence="1" type="ORF">ACFFSY_33765</name>
</gene>
<proteinExistence type="predicted"/>
<keyword evidence="2" id="KW-1185">Reference proteome</keyword>
<organism evidence="1 2">
    <name type="scientific">Paenibacillus aurantiacus</name>
    <dbReference type="NCBI Taxonomy" id="1936118"/>
    <lineage>
        <taxon>Bacteria</taxon>
        <taxon>Bacillati</taxon>
        <taxon>Bacillota</taxon>
        <taxon>Bacilli</taxon>
        <taxon>Bacillales</taxon>
        <taxon>Paenibacillaceae</taxon>
        <taxon>Paenibacillus</taxon>
    </lineage>
</organism>
<evidence type="ECO:0000313" key="1">
    <source>
        <dbReference type="EMBL" id="MFB9330933.1"/>
    </source>
</evidence>
<reference evidence="1 2" key="1">
    <citation type="submission" date="2024-09" db="EMBL/GenBank/DDBJ databases">
        <authorList>
            <person name="Sun Q."/>
            <person name="Mori K."/>
        </authorList>
    </citation>
    <scope>NUCLEOTIDE SEQUENCE [LARGE SCALE GENOMIC DNA]</scope>
    <source>
        <strain evidence="1 2">TISTR 2452</strain>
    </source>
</reference>
<accession>A0ABV5L3C2</accession>
<dbReference type="RefSeq" id="WP_377502788.1">
    <property type="nucleotide sequence ID" value="NZ_JBHMDO010000054.1"/>
</dbReference>
<comment type="caution">
    <text evidence="1">The sequence shown here is derived from an EMBL/GenBank/DDBJ whole genome shotgun (WGS) entry which is preliminary data.</text>
</comment>
<name>A0ABV5L3C2_9BACL</name>
<evidence type="ECO:0000313" key="2">
    <source>
        <dbReference type="Proteomes" id="UP001589747"/>
    </source>
</evidence>
<dbReference type="EMBL" id="JBHMDO010000054">
    <property type="protein sequence ID" value="MFB9330933.1"/>
    <property type="molecule type" value="Genomic_DNA"/>
</dbReference>
<dbReference type="Proteomes" id="UP001589747">
    <property type="component" value="Unassembled WGS sequence"/>
</dbReference>